<keyword evidence="1" id="KW-1185">Reference proteome</keyword>
<reference evidence="2" key="1">
    <citation type="submission" date="2022-11" db="UniProtKB">
        <authorList>
            <consortium name="WormBaseParasite"/>
        </authorList>
    </citation>
    <scope>IDENTIFICATION</scope>
</reference>
<evidence type="ECO:0000313" key="1">
    <source>
        <dbReference type="Proteomes" id="UP000887565"/>
    </source>
</evidence>
<proteinExistence type="predicted"/>
<organism evidence="1 2">
    <name type="scientific">Romanomermis culicivorax</name>
    <name type="common">Nematode worm</name>
    <dbReference type="NCBI Taxonomy" id="13658"/>
    <lineage>
        <taxon>Eukaryota</taxon>
        <taxon>Metazoa</taxon>
        <taxon>Ecdysozoa</taxon>
        <taxon>Nematoda</taxon>
        <taxon>Enoplea</taxon>
        <taxon>Dorylaimia</taxon>
        <taxon>Mermithida</taxon>
        <taxon>Mermithoidea</taxon>
        <taxon>Mermithidae</taxon>
        <taxon>Romanomermis</taxon>
    </lineage>
</organism>
<evidence type="ECO:0000313" key="2">
    <source>
        <dbReference type="WBParaSite" id="nRc.2.0.1.t39963-RA"/>
    </source>
</evidence>
<name>A0A915KQI4_ROMCU</name>
<accession>A0A915KQI4</accession>
<protein>
    <submittedName>
        <fullName evidence="2">NADH dehydrogenase subunit 3</fullName>
    </submittedName>
</protein>
<dbReference type="WBParaSite" id="nRc.2.0.1.t39963-RA">
    <property type="protein sequence ID" value="nRc.2.0.1.t39963-RA"/>
    <property type="gene ID" value="nRc.2.0.1.g39963"/>
</dbReference>
<dbReference type="AlphaFoldDB" id="A0A915KQI4"/>
<dbReference type="Proteomes" id="UP000887565">
    <property type="component" value="Unplaced"/>
</dbReference>
<sequence>MGIELIIIVILILAVAAFAILNKEKLMEGAAPPVDAAPPVEYP</sequence>